<dbReference type="InterPro" id="IPR000412">
    <property type="entry name" value="ABC_2_transport"/>
</dbReference>
<dbReference type="GO" id="GO:0015920">
    <property type="term" value="P:lipopolysaccharide transport"/>
    <property type="evidence" value="ECO:0007669"/>
    <property type="project" value="TreeGrafter"/>
</dbReference>
<comment type="similarity">
    <text evidence="2 9">Belongs to the ABC-2 integral membrane protein family.</text>
</comment>
<keyword evidence="3 9" id="KW-0813">Transport</keyword>
<dbReference type="Pfam" id="PF01061">
    <property type="entry name" value="ABC2_membrane"/>
    <property type="match status" value="1"/>
</dbReference>
<keyword evidence="8 9" id="KW-0472">Membrane</keyword>
<dbReference type="GO" id="GO:0043190">
    <property type="term" value="C:ATP-binding cassette (ABC) transporter complex"/>
    <property type="evidence" value="ECO:0007669"/>
    <property type="project" value="InterPro"/>
</dbReference>
<reference evidence="11" key="1">
    <citation type="submission" date="2021-03" db="EMBL/GenBank/DDBJ databases">
        <title>Antimicrobial resistance genes in bacteria isolated from Japanese honey, and their potential for conferring macrolide and lincosamide resistance in the American foulbrood pathogen Paenibacillus larvae.</title>
        <authorList>
            <person name="Okamoto M."/>
            <person name="Kumagai M."/>
            <person name="Kanamori H."/>
            <person name="Takamatsu D."/>
        </authorList>
    </citation>
    <scope>NUCLEOTIDE SEQUENCE</scope>
    <source>
        <strain evidence="11">J2TS6</strain>
    </source>
</reference>
<name>A0A919XQX5_9BACL</name>
<dbReference type="PROSITE" id="PS51012">
    <property type="entry name" value="ABC_TM2"/>
    <property type="match status" value="1"/>
</dbReference>
<feature type="transmembrane region" description="Helical" evidence="9">
    <location>
        <begin position="110"/>
        <end position="133"/>
    </location>
</feature>
<dbReference type="RefSeq" id="WP_212958905.1">
    <property type="nucleotide sequence ID" value="NZ_BORQ01000018.1"/>
</dbReference>
<dbReference type="AlphaFoldDB" id="A0A919XQX5"/>
<keyword evidence="12" id="KW-1185">Reference proteome</keyword>
<evidence type="ECO:0000313" key="12">
    <source>
        <dbReference type="Proteomes" id="UP000679779"/>
    </source>
</evidence>
<protein>
    <recommendedName>
        <fullName evidence="9">Transport permease protein</fullName>
    </recommendedName>
</protein>
<dbReference type="PANTHER" id="PTHR30413">
    <property type="entry name" value="INNER MEMBRANE TRANSPORT PERMEASE"/>
    <property type="match status" value="1"/>
</dbReference>
<evidence type="ECO:0000256" key="7">
    <source>
        <dbReference type="ARBA" id="ARBA00022989"/>
    </source>
</evidence>
<evidence type="ECO:0000256" key="3">
    <source>
        <dbReference type="ARBA" id="ARBA00022448"/>
    </source>
</evidence>
<dbReference type="InterPro" id="IPR047817">
    <property type="entry name" value="ABC2_TM_bact-type"/>
</dbReference>
<evidence type="ECO:0000313" key="11">
    <source>
        <dbReference type="EMBL" id="GIO35107.1"/>
    </source>
</evidence>
<keyword evidence="4 9" id="KW-1003">Cell membrane</keyword>
<keyword evidence="6 9" id="KW-0812">Transmembrane</keyword>
<dbReference type="PRINTS" id="PR00164">
    <property type="entry name" value="ABC2TRNSPORT"/>
</dbReference>
<comment type="caution">
    <text evidence="11">The sequence shown here is derived from an EMBL/GenBank/DDBJ whole genome shotgun (WGS) entry which is preliminary data.</text>
</comment>
<evidence type="ECO:0000256" key="5">
    <source>
        <dbReference type="ARBA" id="ARBA00022519"/>
    </source>
</evidence>
<feature type="transmembrane region" description="Helical" evidence="9">
    <location>
        <begin position="65"/>
        <end position="89"/>
    </location>
</feature>
<dbReference type="EMBL" id="BORQ01000018">
    <property type="protein sequence ID" value="GIO35107.1"/>
    <property type="molecule type" value="Genomic_DNA"/>
</dbReference>
<dbReference type="Proteomes" id="UP000679779">
    <property type="component" value="Unassembled WGS sequence"/>
</dbReference>
<accession>A0A919XQX5</accession>
<evidence type="ECO:0000259" key="10">
    <source>
        <dbReference type="PROSITE" id="PS51012"/>
    </source>
</evidence>
<evidence type="ECO:0000256" key="9">
    <source>
        <dbReference type="RuleBase" id="RU361157"/>
    </source>
</evidence>
<comment type="subcellular location">
    <subcellularLocation>
        <location evidence="1">Cell inner membrane</location>
        <topology evidence="1">Multi-pass membrane protein</topology>
    </subcellularLocation>
    <subcellularLocation>
        <location evidence="9">Cell membrane</location>
        <topology evidence="9">Multi-pass membrane protein</topology>
    </subcellularLocation>
</comment>
<evidence type="ECO:0000256" key="1">
    <source>
        <dbReference type="ARBA" id="ARBA00004429"/>
    </source>
</evidence>
<evidence type="ECO:0000256" key="6">
    <source>
        <dbReference type="ARBA" id="ARBA00022692"/>
    </source>
</evidence>
<keyword evidence="5" id="KW-0997">Cell inner membrane</keyword>
<dbReference type="InterPro" id="IPR013525">
    <property type="entry name" value="ABC2_TM"/>
</dbReference>
<feature type="transmembrane region" description="Helical" evidence="9">
    <location>
        <begin position="228"/>
        <end position="248"/>
    </location>
</feature>
<evidence type="ECO:0000256" key="4">
    <source>
        <dbReference type="ARBA" id="ARBA00022475"/>
    </source>
</evidence>
<feature type="transmembrane region" description="Helical" evidence="9">
    <location>
        <begin position="145"/>
        <end position="166"/>
    </location>
</feature>
<feature type="domain" description="ABC transmembrane type-2" evidence="10">
    <location>
        <begin position="32"/>
        <end position="250"/>
    </location>
</feature>
<gene>
    <name evidence="11" type="primary">rgpCc</name>
    <name evidence="11" type="ORF">J2TS6_62480</name>
</gene>
<dbReference type="GO" id="GO:0140359">
    <property type="term" value="F:ABC-type transporter activity"/>
    <property type="evidence" value="ECO:0007669"/>
    <property type="project" value="InterPro"/>
</dbReference>
<feature type="transmembrane region" description="Helical" evidence="9">
    <location>
        <begin position="31"/>
        <end position="53"/>
    </location>
</feature>
<organism evidence="11 12">
    <name type="scientific">Paenibacillus albilobatus</name>
    <dbReference type="NCBI Taxonomy" id="2716884"/>
    <lineage>
        <taxon>Bacteria</taxon>
        <taxon>Bacillati</taxon>
        <taxon>Bacillota</taxon>
        <taxon>Bacilli</taxon>
        <taxon>Bacillales</taxon>
        <taxon>Paenibacillaceae</taxon>
        <taxon>Paenibacillus</taxon>
    </lineage>
</organism>
<evidence type="ECO:0000256" key="2">
    <source>
        <dbReference type="ARBA" id="ARBA00007783"/>
    </source>
</evidence>
<feature type="transmembrane region" description="Helical" evidence="9">
    <location>
        <begin position="173"/>
        <end position="191"/>
    </location>
</feature>
<dbReference type="PANTHER" id="PTHR30413:SF8">
    <property type="entry name" value="TRANSPORT PERMEASE PROTEIN"/>
    <property type="match status" value="1"/>
</dbReference>
<keyword evidence="7 9" id="KW-1133">Transmembrane helix</keyword>
<proteinExistence type="inferred from homology"/>
<dbReference type="PIRSF" id="PIRSF006648">
    <property type="entry name" value="DrrB"/>
    <property type="match status" value="1"/>
</dbReference>
<sequence length="258" mass="29945">MIKYIKNFWRYKGLLKEFVVRDLKVKYRRSFLGYLWSLLNPLLMMIVLTSVFSNMFKFDIPNFPVYLLTGQVIFNFFSESTSMSMNSILNSGSLLKKVYIPKYIFPLSRIMSSFVNLLFSLAAMIVVIIVTGVRVKPVILLFPLPLIYIFLFSVGIGLIVSVLAVYFRDTIHLYSVLLAAWTYLTPIFYPINAVPDYVKSIIYSNPMYYFVQVFRDIVLYHQLPNLQVNLICIAFAVASLIVGLFVFYKNQNKFVLNI</sequence>
<evidence type="ECO:0000256" key="8">
    <source>
        <dbReference type="ARBA" id="ARBA00023136"/>
    </source>
</evidence>